<keyword evidence="2" id="KW-1185">Reference proteome</keyword>
<evidence type="ECO:0000313" key="1">
    <source>
        <dbReference type="EMBL" id="SFU96058.1"/>
    </source>
</evidence>
<proteinExistence type="predicted"/>
<dbReference type="Proteomes" id="UP000183508">
    <property type="component" value="Unassembled WGS sequence"/>
</dbReference>
<organism evidence="1 2">
    <name type="scientific">Alicyclobacillus macrosporangiidus</name>
    <dbReference type="NCBI Taxonomy" id="392015"/>
    <lineage>
        <taxon>Bacteria</taxon>
        <taxon>Bacillati</taxon>
        <taxon>Bacillota</taxon>
        <taxon>Bacilli</taxon>
        <taxon>Bacillales</taxon>
        <taxon>Alicyclobacillaceae</taxon>
        <taxon>Alicyclobacillus</taxon>
    </lineage>
</organism>
<accession>A0A1I7KF59</accession>
<dbReference type="STRING" id="392015.SAMN05421543_11593"/>
<dbReference type="AlphaFoldDB" id="A0A1I7KF59"/>
<gene>
    <name evidence="1" type="ORF">SAMN05421543_11593</name>
</gene>
<protein>
    <submittedName>
        <fullName evidence="1">Uncharacterized protein</fullName>
    </submittedName>
</protein>
<evidence type="ECO:0000313" key="2">
    <source>
        <dbReference type="Proteomes" id="UP000183508"/>
    </source>
</evidence>
<reference evidence="2" key="1">
    <citation type="submission" date="2016-10" db="EMBL/GenBank/DDBJ databases">
        <authorList>
            <person name="Varghese N."/>
        </authorList>
    </citation>
    <scope>NUCLEOTIDE SEQUENCE [LARGE SCALE GENOMIC DNA]</scope>
    <source>
        <strain evidence="2">DSM 17980</strain>
    </source>
</reference>
<sequence>MERSEAEELRILRRVVAHKQAKLHKRPVVRVESRMNGPIVEHRATLVLYEVPPPMGVQANELAELANVALRRAQDHCSRLGYSKVLGVRFNGKAWEAKFQI</sequence>
<name>A0A1I7KF59_9BACL</name>
<dbReference type="EMBL" id="FPBV01000015">
    <property type="protein sequence ID" value="SFU96058.1"/>
    <property type="molecule type" value="Genomic_DNA"/>
</dbReference>